<keyword evidence="2 5" id="KW-0238">DNA-binding</keyword>
<dbReference type="InterPro" id="IPR010982">
    <property type="entry name" value="Lambda_DNA-bd_dom_sf"/>
</dbReference>
<dbReference type="SUPFAM" id="SSF53822">
    <property type="entry name" value="Periplasmic binding protein-like I"/>
    <property type="match status" value="1"/>
</dbReference>
<name>A0ABT4VST0_9HYPH</name>
<keyword evidence="6" id="KW-1185">Reference proteome</keyword>
<dbReference type="EMBL" id="JAPJZH010000011">
    <property type="protein sequence ID" value="MDA4847245.1"/>
    <property type="molecule type" value="Genomic_DNA"/>
</dbReference>
<dbReference type="Gene3D" id="1.10.260.40">
    <property type="entry name" value="lambda repressor-like DNA-binding domains"/>
    <property type="match status" value="1"/>
</dbReference>
<keyword evidence="3" id="KW-0804">Transcription</keyword>
<dbReference type="Pfam" id="PF00356">
    <property type="entry name" value="LacI"/>
    <property type="match status" value="1"/>
</dbReference>
<comment type="caution">
    <text evidence="5">The sequence shown here is derived from an EMBL/GenBank/DDBJ whole genome shotgun (WGS) entry which is preliminary data.</text>
</comment>
<dbReference type="PROSITE" id="PS50932">
    <property type="entry name" value="HTH_LACI_2"/>
    <property type="match status" value="1"/>
</dbReference>
<evidence type="ECO:0000256" key="3">
    <source>
        <dbReference type="ARBA" id="ARBA00023163"/>
    </source>
</evidence>
<gene>
    <name evidence="5" type="ORF">OOZ53_17930</name>
</gene>
<dbReference type="CDD" id="cd06284">
    <property type="entry name" value="PBP1_LacI-like"/>
    <property type="match status" value="1"/>
</dbReference>
<dbReference type="Gene3D" id="3.40.50.2300">
    <property type="match status" value="2"/>
</dbReference>
<dbReference type="RefSeq" id="WP_271091055.1">
    <property type="nucleotide sequence ID" value="NZ_JAPJZH010000011.1"/>
</dbReference>
<dbReference type="SUPFAM" id="SSF47413">
    <property type="entry name" value="lambda repressor-like DNA-binding domains"/>
    <property type="match status" value="1"/>
</dbReference>
<dbReference type="Pfam" id="PF13377">
    <property type="entry name" value="Peripla_BP_3"/>
    <property type="match status" value="1"/>
</dbReference>
<dbReference type="InterPro" id="IPR000843">
    <property type="entry name" value="HTH_LacI"/>
</dbReference>
<reference evidence="5" key="1">
    <citation type="submission" date="2022-11" db="EMBL/GenBank/DDBJ databases">
        <title>Hoeflea poritis sp. nov., isolated from scleractinian coral Porites lutea.</title>
        <authorList>
            <person name="Zhang G."/>
            <person name="Wei Q."/>
            <person name="Cai L."/>
        </authorList>
    </citation>
    <scope>NUCLEOTIDE SEQUENCE</scope>
    <source>
        <strain evidence="5">E7-10</strain>
    </source>
</reference>
<dbReference type="InterPro" id="IPR046335">
    <property type="entry name" value="LacI/GalR-like_sensor"/>
</dbReference>
<dbReference type="SMART" id="SM00354">
    <property type="entry name" value="HTH_LACI"/>
    <property type="match status" value="1"/>
</dbReference>
<dbReference type="CDD" id="cd01392">
    <property type="entry name" value="HTH_LacI"/>
    <property type="match status" value="1"/>
</dbReference>
<keyword evidence="1" id="KW-0805">Transcription regulation</keyword>
<evidence type="ECO:0000256" key="1">
    <source>
        <dbReference type="ARBA" id="ARBA00023015"/>
    </source>
</evidence>
<dbReference type="PROSITE" id="PS00356">
    <property type="entry name" value="HTH_LACI_1"/>
    <property type="match status" value="1"/>
</dbReference>
<dbReference type="InterPro" id="IPR028082">
    <property type="entry name" value="Peripla_BP_I"/>
</dbReference>
<dbReference type="Proteomes" id="UP001148313">
    <property type="component" value="Unassembled WGS sequence"/>
</dbReference>
<dbReference type="PANTHER" id="PTHR30146:SF109">
    <property type="entry name" value="HTH-TYPE TRANSCRIPTIONAL REGULATOR GALS"/>
    <property type="match status" value="1"/>
</dbReference>
<evidence type="ECO:0000256" key="2">
    <source>
        <dbReference type="ARBA" id="ARBA00023125"/>
    </source>
</evidence>
<accession>A0ABT4VST0</accession>
<proteinExistence type="predicted"/>
<evidence type="ECO:0000313" key="6">
    <source>
        <dbReference type="Proteomes" id="UP001148313"/>
    </source>
</evidence>
<sequence length="345" mass="37400">MSERTKIKDIARVAGVSTATVSRALSDSALVTDATREKVRAAANRLNYRLNVRARNLRIQKSMAVLLVVRNMSNPFYLEIFKGVEAVARAAGYVLLMGNTEDDPAREAEYFDMLRDGQADGMILMTGTLPEGHAVLDPASGAPPIVVALEAVDDCGLAHVQIDNCAAAKQAVRHLASLGHRKIAHICGPLPEILSRLRRDGYRKAMAKAGLEIPRNYEPAGDYSIQSGRACCAALFDADNPPTALFAANDEMAFGAIGELRRRGLRVPEDVSVIGFDDLFVSESYSPPLTTISQPRVDIGRTAMTMLLDIIGARQSVPRTIEMQTELIVRQSTGKAPNKLEISAQ</sequence>
<protein>
    <submittedName>
        <fullName evidence="5">LacI family DNA-binding transcriptional regulator</fullName>
    </submittedName>
</protein>
<evidence type="ECO:0000259" key="4">
    <source>
        <dbReference type="PROSITE" id="PS50932"/>
    </source>
</evidence>
<dbReference type="PANTHER" id="PTHR30146">
    <property type="entry name" value="LACI-RELATED TRANSCRIPTIONAL REPRESSOR"/>
    <property type="match status" value="1"/>
</dbReference>
<feature type="domain" description="HTH lacI-type" evidence="4">
    <location>
        <begin position="5"/>
        <end position="59"/>
    </location>
</feature>
<evidence type="ECO:0000313" key="5">
    <source>
        <dbReference type="EMBL" id="MDA4847245.1"/>
    </source>
</evidence>
<dbReference type="GO" id="GO:0003677">
    <property type="term" value="F:DNA binding"/>
    <property type="evidence" value="ECO:0007669"/>
    <property type="project" value="UniProtKB-KW"/>
</dbReference>
<organism evidence="5 6">
    <name type="scientific">Hoeflea poritis</name>
    <dbReference type="NCBI Taxonomy" id="2993659"/>
    <lineage>
        <taxon>Bacteria</taxon>
        <taxon>Pseudomonadati</taxon>
        <taxon>Pseudomonadota</taxon>
        <taxon>Alphaproteobacteria</taxon>
        <taxon>Hyphomicrobiales</taxon>
        <taxon>Rhizobiaceae</taxon>
        <taxon>Hoeflea</taxon>
    </lineage>
</organism>